<accession>A0ACB7IVF8</accession>
<protein>
    <submittedName>
        <fullName evidence="1">Uncharacterized protein</fullName>
    </submittedName>
</protein>
<gene>
    <name evidence="1" type="ORF">CCMSSC00406_0005628</name>
</gene>
<organism evidence="1 2">
    <name type="scientific">Pleurotus cornucopiae</name>
    <name type="common">Cornucopia mushroom</name>
    <dbReference type="NCBI Taxonomy" id="5321"/>
    <lineage>
        <taxon>Eukaryota</taxon>
        <taxon>Fungi</taxon>
        <taxon>Dikarya</taxon>
        <taxon>Basidiomycota</taxon>
        <taxon>Agaricomycotina</taxon>
        <taxon>Agaricomycetes</taxon>
        <taxon>Agaricomycetidae</taxon>
        <taxon>Agaricales</taxon>
        <taxon>Pleurotineae</taxon>
        <taxon>Pleurotaceae</taxon>
        <taxon>Pleurotus</taxon>
    </lineage>
</organism>
<sequence length="532" mass="59700">MDPLSITASIVTFIDIAKRIKSSVDKISQNRRTLKELTHNIVHELTELQKLCQRREGVLDGSHIDYDLTLSLEDLQSELTDVLARCLKILEPRKRTRFHTVKSGFIAWIKNAEIEADISRLKDHVTSFHRRFTYITSMRMENSLLVVNTENRARMNRMEGLVSRLLIDSHISGIRPPLFLDQASPDGIEFQFLRLQIQKIVDNLSFISASRTFAVDDFDGSYTRPLELTTYMTHTGPQASLMRVAVIKVLEIIQLLESKPSSLSIPDGAEQLLDLGNYLWDLGLSDDAAAIDTWAITIYRTLMMGNNTAFMPYVAWGLLNLASFRSGTQDGLNASKSAVSMYKAMVDTITTFDYSSHLPRAVRNLSIELFINGLYDDSVESAKEALALQRKVSDSTPLYDTWIQWEASGEEIVVFSSARHFQRSQNMAFEEGMCLQQLACSLAMVGRYSEALIAGNEAFNCYQALVANYPGHVAYDGRLRDISESRSGWIVIVRPPSDPSPFASVDDTSSEDGQSETTEIEEVQTSVLTSEA</sequence>
<evidence type="ECO:0000313" key="2">
    <source>
        <dbReference type="Proteomes" id="UP000824881"/>
    </source>
</evidence>
<dbReference type="EMBL" id="WQMT02000006">
    <property type="protein sequence ID" value="KAG9221715.1"/>
    <property type="molecule type" value="Genomic_DNA"/>
</dbReference>
<comment type="caution">
    <text evidence="1">The sequence shown here is derived from an EMBL/GenBank/DDBJ whole genome shotgun (WGS) entry which is preliminary data.</text>
</comment>
<evidence type="ECO:0000313" key="1">
    <source>
        <dbReference type="EMBL" id="KAG9221715.1"/>
    </source>
</evidence>
<name>A0ACB7IVF8_PLECO</name>
<proteinExistence type="predicted"/>
<reference evidence="1 2" key="1">
    <citation type="journal article" date="2021" name="Appl. Environ. Microbiol.">
        <title>Genetic linkage and physical mapping for an oyster mushroom Pleurotus cornucopiae and QTL analysis for the trait cap color.</title>
        <authorList>
            <person name="Zhang Y."/>
            <person name="Gao W."/>
            <person name="Sonnenberg A."/>
            <person name="Chen Q."/>
            <person name="Zhang J."/>
            <person name="Huang C."/>
        </authorList>
    </citation>
    <scope>NUCLEOTIDE SEQUENCE [LARGE SCALE GENOMIC DNA]</scope>
    <source>
        <strain evidence="1">CCMSSC00406</strain>
    </source>
</reference>
<keyword evidence="2" id="KW-1185">Reference proteome</keyword>
<dbReference type="Proteomes" id="UP000824881">
    <property type="component" value="Unassembled WGS sequence"/>
</dbReference>